<name>A0ACB8Z2U0_ARCLA</name>
<evidence type="ECO:0000313" key="2">
    <source>
        <dbReference type="Proteomes" id="UP001055879"/>
    </source>
</evidence>
<proteinExistence type="predicted"/>
<protein>
    <submittedName>
        <fullName evidence="1">Uncharacterized protein</fullName>
    </submittedName>
</protein>
<accession>A0ACB8Z2U0</accession>
<keyword evidence="2" id="KW-1185">Reference proteome</keyword>
<organism evidence="1 2">
    <name type="scientific">Arctium lappa</name>
    <name type="common">Greater burdock</name>
    <name type="synonym">Lappa major</name>
    <dbReference type="NCBI Taxonomy" id="4217"/>
    <lineage>
        <taxon>Eukaryota</taxon>
        <taxon>Viridiplantae</taxon>
        <taxon>Streptophyta</taxon>
        <taxon>Embryophyta</taxon>
        <taxon>Tracheophyta</taxon>
        <taxon>Spermatophyta</taxon>
        <taxon>Magnoliopsida</taxon>
        <taxon>eudicotyledons</taxon>
        <taxon>Gunneridae</taxon>
        <taxon>Pentapetalae</taxon>
        <taxon>asterids</taxon>
        <taxon>campanulids</taxon>
        <taxon>Asterales</taxon>
        <taxon>Asteraceae</taxon>
        <taxon>Carduoideae</taxon>
        <taxon>Cardueae</taxon>
        <taxon>Arctiinae</taxon>
        <taxon>Arctium</taxon>
    </lineage>
</organism>
<gene>
    <name evidence="1" type="ORF">L6452_31836</name>
</gene>
<comment type="caution">
    <text evidence="1">The sequence shown here is derived from an EMBL/GenBank/DDBJ whole genome shotgun (WGS) entry which is preliminary data.</text>
</comment>
<dbReference type="Proteomes" id="UP001055879">
    <property type="component" value="Linkage Group LG11"/>
</dbReference>
<dbReference type="EMBL" id="CM042057">
    <property type="protein sequence ID" value="KAI3692030.1"/>
    <property type="molecule type" value="Genomic_DNA"/>
</dbReference>
<evidence type="ECO:0000313" key="1">
    <source>
        <dbReference type="EMBL" id="KAI3692030.1"/>
    </source>
</evidence>
<reference evidence="1 2" key="2">
    <citation type="journal article" date="2022" name="Mol. Ecol. Resour.">
        <title>The genomes of chicory, endive, great burdock and yacon provide insights into Asteraceae paleo-polyploidization history and plant inulin production.</title>
        <authorList>
            <person name="Fan W."/>
            <person name="Wang S."/>
            <person name="Wang H."/>
            <person name="Wang A."/>
            <person name="Jiang F."/>
            <person name="Liu H."/>
            <person name="Zhao H."/>
            <person name="Xu D."/>
            <person name="Zhang Y."/>
        </authorList>
    </citation>
    <scope>NUCLEOTIDE SEQUENCE [LARGE SCALE GENOMIC DNA]</scope>
    <source>
        <strain evidence="2">cv. Niubang</strain>
    </source>
</reference>
<sequence length="90" mass="10266">MGRNFNTVILKMLLMSKINKPSISLYRLICYMFGKVLRPTSSPSPLPLNPEIAAHKSRLILHLDQQHYVDIVVVMVAFLHSLHNQDGKLL</sequence>
<reference evidence="2" key="1">
    <citation type="journal article" date="2022" name="Mol. Ecol. Resour.">
        <title>The genomes of chicory, endive, great burdock and yacon provide insights into Asteraceae palaeo-polyploidization history and plant inulin production.</title>
        <authorList>
            <person name="Fan W."/>
            <person name="Wang S."/>
            <person name="Wang H."/>
            <person name="Wang A."/>
            <person name="Jiang F."/>
            <person name="Liu H."/>
            <person name="Zhao H."/>
            <person name="Xu D."/>
            <person name="Zhang Y."/>
        </authorList>
    </citation>
    <scope>NUCLEOTIDE SEQUENCE [LARGE SCALE GENOMIC DNA]</scope>
    <source>
        <strain evidence="2">cv. Niubang</strain>
    </source>
</reference>